<dbReference type="Pfam" id="PF03357">
    <property type="entry name" value="Snf7"/>
    <property type="match status" value="1"/>
</dbReference>
<feature type="region of interest" description="Disordered" evidence="1">
    <location>
        <begin position="34"/>
        <end position="57"/>
    </location>
</feature>
<gene>
    <name evidence="2" type="ORF">BofuT4_P061950.1</name>
</gene>
<proteinExistence type="predicted"/>
<feature type="compositionally biased region" description="Gly residues" evidence="1">
    <location>
        <begin position="221"/>
        <end position="231"/>
    </location>
</feature>
<accession>G2XU15</accession>
<dbReference type="GO" id="GO:0007034">
    <property type="term" value="P:vacuolar transport"/>
    <property type="evidence" value="ECO:0007669"/>
    <property type="project" value="InterPro"/>
</dbReference>
<dbReference type="Gene3D" id="6.10.140.1230">
    <property type="match status" value="1"/>
</dbReference>
<protein>
    <submittedName>
        <fullName evidence="2">Similar to Snf7 family protein</fullName>
    </submittedName>
</protein>
<dbReference type="EMBL" id="FQ790267">
    <property type="protein sequence ID" value="CCD43985.1"/>
    <property type="molecule type" value="Genomic_DNA"/>
</dbReference>
<dbReference type="InterPro" id="IPR005024">
    <property type="entry name" value="Snf7_fam"/>
</dbReference>
<organism evidence="2 3">
    <name type="scientific">Botryotinia fuckeliana (strain T4)</name>
    <name type="common">Noble rot fungus</name>
    <name type="synonym">Botrytis cinerea</name>
    <dbReference type="NCBI Taxonomy" id="999810"/>
    <lineage>
        <taxon>Eukaryota</taxon>
        <taxon>Fungi</taxon>
        <taxon>Dikarya</taxon>
        <taxon>Ascomycota</taxon>
        <taxon>Pezizomycotina</taxon>
        <taxon>Leotiomycetes</taxon>
        <taxon>Helotiales</taxon>
        <taxon>Sclerotiniaceae</taxon>
        <taxon>Botrytis</taxon>
    </lineage>
</organism>
<dbReference type="AlphaFoldDB" id="G2XU15"/>
<feature type="region of interest" description="Disordered" evidence="1">
    <location>
        <begin position="204"/>
        <end position="247"/>
    </location>
</feature>
<dbReference type="PANTHER" id="PTHR10476">
    <property type="entry name" value="CHARGED MULTIVESICULAR BODY PROTEIN"/>
    <property type="match status" value="1"/>
</dbReference>
<dbReference type="InParanoid" id="G2XU15"/>
<sequence length="247" mass="27663">MNVRTSPHIPPPAPPLTIPIQIVEWAFGKRMTPAERLRKHQRSLEKTQRELDRERTKLENQEKKLIQEIKKSAKNGQMGAAKIQAKDLVRTRRYVEKFYSMRTQLQAISLRIQTVRTNEQMMQAMKGATGVLGSMNRSMNLPALQRIAMEFEKENDIMDQRQEMMDDAIDDVTGLEDEEEGEEVVEQVLEEIGIDLKAAMGETPQGLQSQAVAEGRVAQAVGGGGGPGGADPGDDDLQARLDSLRRD</sequence>
<dbReference type="OrthoDB" id="10252926at2759"/>
<reference evidence="3" key="1">
    <citation type="journal article" date="2011" name="PLoS Genet.">
        <title>Genomic analysis of the necrotrophic fungal pathogens Sclerotinia sclerotiorum and Botrytis cinerea.</title>
        <authorList>
            <person name="Amselem J."/>
            <person name="Cuomo C.A."/>
            <person name="van Kan J.A."/>
            <person name="Viaud M."/>
            <person name="Benito E.P."/>
            <person name="Couloux A."/>
            <person name="Coutinho P.M."/>
            <person name="de Vries R.P."/>
            <person name="Dyer P.S."/>
            <person name="Fillinger S."/>
            <person name="Fournier E."/>
            <person name="Gout L."/>
            <person name="Hahn M."/>
            <person name="Kohn L."/>
            <person name="Lapalu N."/>
            <person name="Plummer K.M."/>
            <person name="Pradier J.M."/>
            <person name="Quevillon E."/>
            <person name="Sharon A."/>
            <person name="Simon A."/>
            <person name="ten Have A."/>
            <person name="Tudzynski B."/>
            <person name="Tudzynski P."/>
            <person name="Wincker P."/>
            <person name="Andrew M."/>
            <person name="Anthouard V."/>
            <person name="Beever R.E."/>
            <person name="Beffa R."/>
            <person name="Benoit I."/>
            <person name="Bouzid O."/>
            <person name="Brault B."/>
            <person name="Chen Z."/>
            <person name="Choquer M."/>
            <person name="Collemare J."/>
            <person name="Cotton P."/>
            <person name="Danchin E.G."/>
            <person name="Da Silva C."/>
            <person name="Gautier A."/>
            <person name="Giraud C."/>
            <person name="Giraud T."/>
            <person name="Gonzalez C."/>
            <person name="Grossetete S."/>
            <person name="Guldener U."/>
            <person name="Henrissat B."/>
            <person name="Howlett B.J."/>
            <person name="Kodira C."/>
            <person name="Kretschmer M."/>
            <person name="Lappartient A."/>
            <person name="Leroch M."/>
            <person name="Levis C."/>
            <person name="Mauceli E."/>
            <person name="Neuveglise C."/>
            <person name="Oeser B."/>
            <person name="Pearson M."/>
            <person name="Poulain J."/>
            <person name="Poussereau N."/>
            <person name="Quesneville H."/>
            <person name="Rascle C."/>
            <person name="Schumacher J."/>
            <person name="Segurens B."/>
            <person name="Sexton A."/>
            <person name="Silva E."/>
            <person name="Sirven C."/>
            <person name="Soanes D.M."/>
            <person name="Talbot N.J."/>
            <person name="Templeton M."/>
            <person name="Yandava C."/>
            <person name="Yarden O."/>
            <person name="Zeng Q."/>
            <person name="Rollins J.A."/>
            <person name="Lebrun M.H."/>
            <person name="Dickman M."/>
        </authorList>
    </citation>
    <scope>NUCLEOTIDE SEQUENCE [LARGE SCALE GENOMIC DNA]</scope>
    <source>
        <strain evidence="3">T4</strain>
    </source>
</reference>
<feature type="compositionally biased region" description="Basic and acidic residues" evidence="1">
    <location>
        <begin position="237"/>
        <end position="247"/>
    </location>
</feature>
<dbReference type="FunCoup" id="G2XU15">
    <property type="interactions" value="702"/>
</dbReference>
<evidence type="ECO:0000256" key="1">
    <source>
        <dbReference type="SAM" id="MobiDB-lite"/>
    </source>
</evidence>
<dbReference type="STRING" id="999810.G2XU15"/>
<evidence type="ECO:0000313" key="3">
    <source>
        <dbReference type="Proteomes" id="UP000008177"/>
    </source>
</evidence>
<dbReference type="HOGENOM" id="CLU_069208_1_0_1"/>
<evidence type="ECO:0000313" key="2">
    <source>
        <dbReference type="EMBL" id="CCD43985.1"/>
    </source>
</evidence>
<dbReference type="Proteomes" id="UP000008177">
    <property type="component" value="Unplaced contigs"/>
</dbReference>
<name>G2XU15_BOTF4</name>
<dbReference type="eggNOG" id="KOG3230">
    <property type="taxonomic scope" value="Eukaryota"/>
</dbReference>